<dbReference type="RefSeq" id="WP_343858408.1">
    <property type="nucleotide sequence ID" value="NZ_BAAACX010000007.1"/>
</dbReference>
<proteinExistence type="predicted"/>
<dbReference type="CDD" id="cd09621">
    <property type="entry name" value="CBM9_like_5"/>
    <property type="match status" value="1"/>
</dbReference>
<dbReference type="InterPro" id="IPR051923">
    <property type="entry name" value="Glycosyl_Hydrolase_39"/>
</dbReference>
<sequence length="1329" mass="141150">MVKKICIWLFSAVIMLSTVQFPWLNLGVVNASAATDPLPYSSTFDNWSVGRSGSVIAAFTATLNGHTGAALSIVNQTPKAPNTFAQIYQTVTVKPSTLYRFSAWVASDGLPSNALQAILSDDWGTRYSFPSGTYAWQQVTWNYTTTSSQTSMTLRLLTQDVTSGVQIDDMTMVENGTTQNLLSNGGFEQHSYYFGVSNSMLLFDPGTAAINFITDAPNPTSASWTVHDVRGLPVTNGSVTYISGKATVDLSGLGNGFYTIEATSTADNGPINLLTSFGIVPPLAAAAKSSDSPFGVGIHGFDNTVISGLSRIGITHARTDASWSSVEKSPGVYTFPSTLTDGLAALQNAGIEPLLISDYRNTLYDDNLTPSSPEGLAAYGNYTAALNDQFKNYSQATEVYNEFNINFNNGKCGRTPACYVQLLKAAEVAVSAKNPDGKLVGPAISGASEDFVKQVLQGGGSDILSAVSIHPYRHPQAPEGMENQMSSMVKTIKDTAGKDIPLWLTEYGWPTNTPVNGITDSMQADYLVRSSVLSLAGGVARLYWYDARDDGTDPNNQEHNFGLFEVRRATAVNAAEPKVSAVAQAVMAAELAGKTLTSRDSLDSSTYSYVFGSGSNATRVMWAPSGGKTVTLTTDQPLTLTDEYGAQITLTPYAGAVNVALTEHPVYVTGAPTAVELSTTPGVTLQTSSTVAQGESIEVRAVVDRTGANCQSVPSTVTFNIEGRQKDVQVDGCITGEAVFEVPTTASQTASWVTGKASTNGGEFASLATSTLSITEAVTATVDLQLVRHIDGYAEQAVITVANKSRVTPVTLNDITWKIGDQSGMIDETSIIEAGKSVQHILPLSSLQLWKQGYLDLSVGVQDKDPVTLHRSVGIGPIEPDSNTTVVPIDLATDVTWQKYTEDWGGVSDLSGTIKITETSNGIHFQAEVQDDVFYQTNPAGNMYNGDSIQMSFSPTTPGASQERTEIGLALTPSGPAAYTFAASGLAVTGSTPTDSLSVTRSGTVTTYDAVIPWQSFGLTAAPTGTFAFSFLVNDDDGAGRKGFLEWSSGIGKSKDTSAHFPVQLTSELNALDETAPATVARISPEEPTDSNGWYTSDVTVSLSASDDLSGVAKTEYSLDNGATWTPYTAPVTFNEDGLYTVNYRSADKAGNVEAIKSVSFKRDSKAPTITVTGLEYGSYPDSGDIVPIVTLSDRLSGVDSTKFTVTLDTYGVQPGSTIPLYTLPLGTHTYIVKAIDLAGNADSQTIVFETTTSIEVLKSLIARFTNDGWIDNAGIANSLQRKLDVPNLTGFVNEVKALTGKHLTTQAADYLLRDAQILNGVEVARMLE</sequence>
<dbReference type="Gene3D" id="3.30.1920.20">
    <property type="match status" value="1"/>
</dbReference>
<protein>
    <recommendedName>
        <fullName evidence="1">Carbohydrate-binding domain-containing protein</fullName>
    </recommendedName>
</protein>
<accession>A0ABN0Y3H9</accession>
<dbReference type="InterPro" id="IPR010502">
    <property type="entry name" value="Carb-bd_dom_fam9"/>
</dbReference>
<dbReference type="EMBL" id="BAAACX010000007">
    <property type="protein sequence ID" value="GAA0381323.1"/>
    <property type="molecule type" value="Genomic_DNA"/>
</dbReference>
<dbReference type="Gene3D" id="2.60.40.1190">
    <property type="match status" value="1"/>
</dbReference>
<dbReference type="PANTHER" id="PTHR12631:SF10">
    <property type="entry name" value="BETA-XYLOSIDASE-LIKE PROTEIN-RELATED"/>
    <property type="match status" value="1"/>
</dbReference>
<organism evidence="2 3">
    <name type="scientific">Paenibacillus motobuensis</name>
    <dbReference type="NCBI Taxonomy" id="295324"/>
    <lineage>
        <taxon>Bacteria</taxon>
        <taxon>Bacillati</taxon>
        <taxon>Bacillota</taxon>
        <taxon>Bacilli</taxon>
        <taxon>Bacillales</taxon>
        <taxon>Paenibacillaceae</taxon>
        <taxon>Paenibacillus</taxon>
    </lineage>
</organism>
<dbReference type="Proteomes" id="UP001500340">
    <property type="component" value="Unassembled WGS sequence"/>
</dbReference>
<dbReference type="InterPro" id="IPR058094">
    <property type="entry name" value="Ig-like_OmpL47-like"/>
</dbReference>
<evidence type="ECO:0000313" key="2">
    <source>
        <dbReference type="EMBL" id="GAA0381323.1"/>
    </source>
</evidence>
<dbReference type="Gene3D" id="3.20.20.80">
    <property type="entry name" value="Glycosidases"/>
    <property type="match status" value="1"/>
</dbReference>
<gene>
    <name evidence="2" type="ORF">GCM10008933_10570</name>
</gene>
<dbReference type="PANTHER" id="PTHR12631">
    <property type="entry name" value="ALPHA-L-IDURONIDASE"/>
    <property type="match status" value="1"/>
</dbReference>
<reference evidence="2 3" key="1">
    <citation type="journal article" date="2019" name="Int. J. Syst. Evol. Microbiol.">
        <title>The Global Catalogue of Microorganisms (GCM) 10K type strain sequencing project: providing services to taxonomists for standard genome sequencing and annotation.</title>
        <authorList>
            <consortium name="The Broad Institute Genomics Platform"/>
            <consortium name="The Broad Institute Genome Sequencing Center for Infectious Disease"/>
            <person name="Wu L."/>
            <person name="Ma J."/>
        </authorList>
    </citation>
    <scope>NUCLEOTIDE SEQUENCE [LARGE SCALE GENOMIC DNA]</scope>
    <source>
        <strain evidence="2 3">JCM 12774</strain>
    </source>
</reference>
<keyword evidence="3" id="KW-1185">Reference proteome</keyword>
<comment type="caution">
    <text evidence="2">The sequence shown here is derived from an EMBL/GenBank/DDBJ whole genome shotgun (WGS) entry which is preliminary data.</text>
</comment>
<evidence type="ECO:0000313" key="3">
    <source>
        <dbReference type="Proteomes" id="UP001500340"/>
    </source>
</evidence>
<dbReference type="Pfam" id="PF06452">
    <property type="entry name" value="CBM9_1"/>
    <property type="match status" value="1"/>
</dbReference>
<dbReference type="InterPro" id="IPR017853">
    <property type="entry name" value="GH"/>
</dbReference>
<feature type="domain" description="Carbohydrate-binding" evidence="1">
    <location>
        <begin position="894"/>
        <end position="1059"/>
    </location>
</feature>
<dbReference type="SUPFAM" id="SSF51445">
    <property type="entry name" value="(Trans)glycosidases"/>
    <property type="match status" value="1"/>
</dbReference>
<name>A0ABN0Y3H9_9BACL</name>
<dbReference type="Gene3D" id="2.60.120.260">
    <property type="entry name" value="Galactose-binding domain-like"/>
    <property type="match status" value="1"/>
</dbReference>
<dbReference type="NCBIfam" id="NF047446">
    <property type="entry name" value="barrel_OmpL47"/>
    <property type="match status" value="1"/>
</dbReference>
<evidence type="ECO:0000259" key="1">
    <source>
        <dbReference type="Pfam" id="PF06452"/>
    </source>
</evidence>
<dbReference type="SUPFAM" id="SSF49344">
    <property type="entry name" value="CBD9-like"/>
    <property type="match status" value="1"/>
</dbReference>